<comment type="similarity">
    <text evidence="2 8">Belongs to the dihydrofolate reductase family.</text>
</comment>
<dbReference type="InterPro" id="IPR024072">
    <property type="entry name" value="DHFR-like_dom_sf"/>
</dbReference>
<dbReference type="PANTHER" id="PTHR48069">
    <property type="entry name" value="DIHYDROFOLATE REDUCTASE"/>
    <property type="match status" value="1"/>
</dbReference>
<dbReference type="EMBL" id="JABBFO010000001">
    <property type="protein sequence ID" value="MBT0726147.1"/>
    <property type="molecule type" value="Genomic_DNA"/>
</dbReference>
<evidence type="ECO:0000256" key="1">
    <source>
        <dbReference type="ARBA" id="ARBA00004903"/>
    </source>
</evidence>
<keyword evidence="4 8" id="KW-0554">One-carbon metabolism</keyword>
<feature type="domain" description="DHFR" evidence="9">
    <location>
        <begin position="1"/>
        <end position="159"/>
    </location>
</feature>
<dbReference type="InterPro" id="IPR001796">
    <property type="entry name" value="DHFR_dom"/>
</dbReference>
<comment type="function">
    <text evidence="7 8">Key enzyme in folate metabolism. Catalyzes an essential reaction for de novo glycine and purine synthesis, and for DNA precursor synthesis.</text>
</comment>
<sequence>MLSLIAAMAIDRIIGNENQMPWHLPADFAWFKQQTLGKPIIMGRKTFESIGRPLPGRKNIVISRQSQPAQEGIFWVTSVEQALAAAGEVEEIMVIGGGNLYQQFLPYAQRLYLTHVDAEIEGDTQFPEYDADQWESVFSEFRDMDDANCYGLCFEILERRQEC</sequence>
<name>A0ABS5T1W8_9GAMM</name>
<dbReference type="PROSITE" id="PS51330">
    <property type="entry name" value="DHFR_2"/>
    <property type="match status" value="1"/>
</dbReference>
<dbReference type="PANTHER" id="PTHR48069:SF3">
    <property type="entry name" value="DIHYDROFOLATE REDUCTASE"/>
    <property type="match status" value="1"/>
</dbReference>
<evidence type="ECO:0000259" key="9">
    <source>
        <dbReference type="PROSITE" id="PS51330"/>
    </source>
</evidence>
<accession>A0ABS5T1W8</accession>
<evidence type="ECO:0000256" key="3">
    <source>
        <dbReference type="ARBA" id="ARBA00012856"/>
    </source>
</evidence>
<keyword evidence="6 8" id="KW-0560">Oxidoreductase</keyword>
<evidence type="ECO:0000256" key="7">
    <source>
        <dbReference type="ARBA" id="ARBA00025067"/>
    </source>
</evidence>
<dbReference type="RefSeq" id="WP_214211961.1">
    <property type="nucleotide sequence ID" value="NZ_JABBFO010000001.1"/>
</dbReference>
<evidence type="ECO:0000313" key="11">
    <source>
        <dbReference type="Proteomes" id="UP000786875"/>
    </source>
</evidence>
<evidence type="ECO:0000313" key="10">
    <source>
        <dbReference type="EMBL" id="MBT0726147.1"/>
    </source>
</evidence>
<dbReference type="Gene3D" id="3.40.430.10">
    <property type="entry name" value="Dihydrofolate Reductase, subunit A"/>
    <property type="match status" value="1"/>
</dbReference>
<evidence type="ECO:0000256" key="6">
    <source>
        <dbReference type="ARBA" id="ARBA00023002"/>
    </source>
</evidence>
<dbReference type="CDD" id="cd00209">
    <property type="entry name" value="DHFR"/>
    <property type="match status" value="1"/>
</dbReference>
<dbReference type="PIRSF" id="PIRSF000194">
    <property type="entry name" value="DHFR"/>
    <property type="match status" value="1"/>
</dbReference>
<evidence type="ECO:0000256" key="8">
    <source>
        <dbReference type="PIRNR" id="PIRNR000194"/>
    </source>
</evidence>
<proteinExistence type="inferred from homology"/>
<comment type="caution">
    <text evidence="10">The sequence shown here is derived from an EMBL/GenBank/DDBJ whole genome shotgun (WGS) entry which is preliminary data.</text>
</comment>
<dbReference type="Pfam" id="PF00186">
    <property type="entry name" value="DHFR_1"/>
    <property type="match status" value="1"/>
</dbReference>
<comment type="pathway">
    <text evidence="1 8">Cofactor biosynthesis; tetrahydrofolate biosynthesis; 5,6,7,8-tetrahydrofolate from 7,8-dihydrofolate: step 1/1.</text>
</comment>
<dbReference type="InterPro" id="IPR012259">
    <property type="entry name" value="DHFR"/>
</dbReference>
<protein>
    <recommendedName>
        <fullName evidence="3 8">Dihydrofolate reductase</fullName>
        <ecNumber evidence="3 8">1.5.1.3</ecNumber>
    </recommendedName>
</protein>
<keyword evidence="11" id="KW-1185">Reference proteome</keyword>
<evidence type="ECO:0000256" key="4">
    <source>
        <dbReference type="ARBA" id="ARBA00022563"/>
    </source>
</evidence>
<dbReference type="SUPFAM" id="SSF53597">
    <property type="entry name" value="Dihydrofolate reductase-like"/>
    <property type="match status" value="1"/>
</dbReference>
<organism evidence="10 11">
    <name type="scientific">Rosenbergiella australiborealis</name>
    <dbReference type="NCBI Taxonomy" id="1544696"/>
    <lineage>
        <taxon>Bacteria</taxon>
        <taxon>Pseudomonadati</taxon>
        <taxon>Pseudomonadota</taxon>
        <taxon>Gammaproteobacteria</taxon>
        <taxon>Enterobacterales</taxon>
        <taxon>Erwiniaceae</taxon>
        <taxon>Rosenbergiella</taxon>
    </lineage>
</organism>
<dbReference type="PRINTS" id="PR00070">
    <property type="entry name" value="DHFR"/>
</dbReference>
<comment type="catalytic activity">
    <reaction evidence="8">
        <text>(6S)-5,6,7,8-tetrahydrofolate + NADP(+) = 7,8-dihydrofolate + NADPH + H(+)</text>
        <dbReference type="Rhea" id="RHEA:15009"/>
        <dbReference type="ChEBI" id="CHEBI:15378"/>
        <dbReference type="ChEBI" id="CHEBI:57451"/>
        <dbReference type="ChEBI" id="CHEBI:57453"/>
        <dbReference type="ChEBI" id="CHEBI:57783"/>
        <dbReference type="ChEBI" id="CHEBI:58349"/>
        <dbReference type="EC" id="1.5.1.3"/>
    </reaction>
</comment>
<dbReference type="Proteomes" id="UP000786875">
    <property type="component" value="Unassembled WGS sequence"/>
</dbReference>
<dbReference type="NCBIfam" id="NF008037">
    <property type="entry name" value="PRK10769.1"/>
    <property type="match status" value="1"/>
</dbReference>
<gene>
    <name evidence="10" type="primary">folA</name>
    <name evidence="10" type="ORF">HGT73_01925</name>
</gene>
<keyword evidence="5 8" id="KW-0521">NADP</keyword>
<reference evidence="10 11" key="1">
    <citation type="submission" date="2020-04" db="EMBL/GenBank/DDBJ databases">
        <title>Genome sequencing of Rosenbergiella species.</title>
        <authorList>
            <person name="Alvarez-Perez S."/>
            <person name="Lievens B."/>
        </authorList>
    </citation>
    <scope>NUCLEOTIDE SEQUENCE [LARGE SCALE GENOMIC DNA]</scope>
    <source>
        <strain evidence="10 11">CdVSA20.1</strain>
    </source>
</reference>
<evidence type="ECO:0000256" key="5">
    <source>
        <dbReference type="ARBA" id="ARBA00022857"/>
    </source>
</evidence>
<dbReference type="EC" id="1.5.1.3" evidence="3 8"/>
<evidence type="ECO:0000256" key="2">
    <source>
        <dbReference type="ARBA" id="ARBA00009539"/>
    </source>
</evidence>